<comment type="caution">
    <text evidence="1">The sequence shown here is derived from an EMBL/GenBank/DDBJ whole genome shotgun (WGS) entry which is preliminary data.</text>
</comment>
<sequence length="90" mass="10403">MNKYAMQFIYTVLAGVVLAGLAWGMDGRIDQRISIAIDEFDVRQINRKIEFYITKEQLAPQSVTADDRVNKAVLERQLQQLRHNRGVTHE</sequence>
<evidence type="ECO:0000313" key="1">
    <source>
        <dbReference type="EMBL" id="GAF72057.1"/>
    </source>
</evidence>
<gene>
    <name evidence="1" type="ORF">S01H1_15280</name>
</gene>
<proteinExistence type="predicted"/>
<dbReference type="EMBL" id="BARS01007974">
    <property type="protein sequence ID" value="GAF72057.1"/>
    <property type="molecule type" value="Genomic_DNA"/>
</dbReference>
<accession>X0S806</accession>
<organism evidence="1">
    <name type="scientific">marine sediment metagenome</name>
    <dbReference type="NCBI Taxonomy" id="412755"/>
    <lineage>
        <taxon>unclassified sequences</taxon>
        <taxon>metagenomes</taxon>
        <taxon>ecological metagenomes</taxon>
    </lineage>
</organism>
<name>X0S806_9ZZZZ</name>
<protein>
    <submittedName>
        <fullName evidence="1">Uncharacterized protein</fullName>
    </submittedName>
</protein>
<dbReference type="AlphaFoldDB" id="X0S806"/>
<reference evidence="1" key="1">
    <citation type="journal article" date="2014" name="Front. Microbiol.">
        <title>High frequency of phylogenetically diverse reductive dehalogenase-homologous genes in deep subseafloor sedimentary metagenomes.</title>
        <authorList>
            <person name="Kawai M."/>
            <person name="Futagami T."/>
            <person name="Toyoda A."/>
            <person name="Takaki Y."/>
            <person name="Nishi S."/>
            <person name="Hori S."/>
            <person name="Arai W."/>
            <person name="Tsubouchi T."/>
            <person name="Morono Y."/>
            <person name="Uchiyama I."/>
            <person name="Ito T."/>
            <person name="Fujiyama A."/>
            <person name="Inagaki F."/>
            <person name="Takami H."/>
        </authorList>
    </citation>
    <scope>NUCLEOTIDE SEQUENCE</scope>
    <source>
        <strain evidence="1">Expedition CK06-06</strain>
    </source>
</reference>